<feature type="signal peptide" evidence="1">
    <location>
        <begin position="1"/>
        <end position="21"/>
    </location>
</feature>
<evidence type="ECO:0000259" key="2">
    <source>
        <dbReference type="Pfam" id="PF13229"/>
    </source>
</evidence>
<evidence type="ECO:0000256" key="1">
    <source>
        <dbReference type="SAM" id="SignalP"/>
    </source>
</evidence>
<dbReference type="PANTHER" id="PTHR36453">
    <property type="entry name" value="SECRETED PROTEIN-RELATED"/>
    <property type="match status" value="1"/>
</dbReference>
<dbReference type="AlphaFoldDB" id="A0A4U3L2H9"/>
<reference evidence="3 4" key="1">
    <citation type="submission" date="2019-05" db="EMBL/GenBank/DDBJ databases">
        <title>Panacibacter sp. strain 17mud1-8 Genome sequencing and assembly.</title>
        <authorList>
            <person name="Chhetri G."/>
        </authorList>
    </citation>
    <scope>NUCLEOTIDE SEQUENCE [LARGE SCALE GENOMIC DNA]</scope>
    <source>
        <strain evidence="3 4">17mud1-8</strain>
    </source>
</reference>
<dbReference type="InterPro" id="IPR039448">
    <property type="entry name" value="Beta_helix"/>
</dbReference>
<protein>
    <submittedName>
        <fullName evidence="3">Right-handed parallel beta-helix repeat-containing protein</fullName>
    </submittedName>
</protein>
<organism evidence="3 4">
    <name type="scientific">Ilyomonas limi</name>
    <dbReference type="NCBI Taxonomy" id="2575867"/>
    <lineage>
        <taxon>Bacteria</taxon>
        <taxon>Pseudomonadati</taxon>
        <taxon>Bacteroidota</taxon>
        <taxon>Chitinophagia</taxon>
        <taxon>Chitinophagales</taxon>
        <taxon>Chitinophagaceae</taxon>
        <taxon>Ilyomonas</taxon>
    </lineage>
</organism>
<dbReference type="PANTHER" id="PTHR36453:SF1">
    <property type="entry name" value="RIGHT HANDED BETA HELIX DOMAIN-CONTAINING PROTEIN"/>
    <property type="match status" value="1"/>
</dbReference>
<dbReference type="SMART" id="SM00710">
    <property type="entry name" value="PbH1"/>
    <property type="match status" value="6"/>
</dbReference>
<sequence>MDMKYCLPFLFSVFFLPIIHAQSTAFYIAPQGNDAAAGTTQTTALQTIQKAQEKVRAYKVQHPADSIFIYFSSGEYSIKEPLIFEPQDGGTTAAPVIYTAQPGNKVIWNGGKRITGWRRYKNNIWMAPVKEVLTKGWSFSQLYVNGNPRRRARLPDTGFYRVKGFPDGGLEIGYQTKSRRFGYAAGDIKPNWKNKNDIDIVVYHFWTDTHLTVDSIDDKKHIVSFKYPSGKVFTDDFNNEGARYVVENVWEGLQQQGDWYLDKQQGILYYIPMQSEDMNTIAVYAPVTPAFIHINGDAVSRNRVTNLHFNNIQFEYAHVQLPQGNVNDAQGSSSLAAAITMKGAKSCSFTDCTIQNIGGFAIELQEGCSNNLFSYNRLANLAGGGFRVNGGIPPAHPLLQTHSNIISDNDIGPYGLQYPSAVGVLLMQTYNNQIIHNHIHDGFYTGISVGWEWGYQRSISRDNVVAYNHIHNIGQGLLSDMGAIYTLGVSPGTVIRNNLIHDVDAHNYGGWGIYNDEGSTGILIENNIVYNTKFAGYNIHYAKEITVRNNIFAFGRLQQLNRTRVDPHKSVYFENNIVYWKEGVLFDGNWQDEPYQFYFNPMGKEGVHEVTSTFDIDYNVYYNPLLPLDSIQFNTLTWQQWQQKGKDVHSQYTDPLFIDPQHYNFTLSPNSPALKLGFEPIDISIVGPRKRK</sequence>
<dbReference type="Proteomes" id="UP000305848">
    <property type="component" value="Unassembled WGS sequence"/>
</dbReference>
<name>A0A4U3L2H9_9BACT</name>
<dbReference type="OrthoDB" id="9808066at2"/>
<gene>
    <name evidence="3" type="ORF">FC093_07835</name>
</gene>
<evidence type="ECO:0000313" key="3">
    <source>
        <dbReference type="EMBL" id="TKK69218.1"/>
    </source>
</evidence>
<feature type="domain" description="Right handed beta helix" evidence="2">
    <location>
        <begin position="338"/>
        <end position="501"/>
    </location>
</feature>
<proteinExistence type="predicted"/>
<feature type="chain" id="PRO_5020340490" evidence="1">
    <location>
        <begin position="22"/>
        <end position="692"/>
    </location>
</feature>
<dbReference type="InterPro" id="IPR006626">
    <property type="entry name" value="PbH1"/>
</dbReference>
<keyword evidence="4" id="KW-1185">Reference proteome</keyword>
<dbReference type="InterPro" id="IPR012334">
    <property type="entry name" value="Pectin_lyas_fold"/>
</dbReference>
<accession>A0A4U3L2H9</accession>
<comment type="caution">
    <text evidence="3">The sequence shown here is derived from an EMBL/GenBank/DDBJ whole genome shotgun (WGS) entry which is preliminary data.</text>
</comment>
<evidence type="ECO:0000313" key="4">
    <source>
        <dbReference type="Proteomes" id="UP000305848"/>
    </source>
</evidence>
<dbReference type="SUPFAM" id="SSF51126">
    <property type="entry name" value="Pectin lyase-like"/>
    <property type="match status" value="1"/>
</dbReference>
<dbReference type="EMBL" id="SZQL01000005">
    <property type="protein sequence ID" value="TKK69218.1"/>
    <property type="molecule type" value="Genomic_DNA"/>
</dbReference>
<dbReference type="RefSeq" id="WP_137261213.1">
    <property type="nucleotide sequence ID" value="NZ_SZQL01000005.1"/>
</dbReference>
<dbReference type="Pfam" id="PF13229">
    <property type="entry name" value="Beta_helix"/>
    <property type="match status" value="1"/>
</dbReference>
<dbReference type="Gene3D" id="2.160.20.10">
    <property type="entry name" value="Single-stranded right-handed beta-helix, Pectin lyase-like"/>
    <property type="match status" value="3"/>
</dbReference>
<keyword evidence="1" id="KW-0732">Signal</keyword>
<dbReference type="InterPro" id="IPR011050">
    <property type="entry name" value="Pectin_lyase_fold/virulence"/>
</dbReference>